<evidence type="ECO:0000313" key="4">
    <source>
        <dbReference type="EMBL" id="CAF3722622.1"/>
    </source>
</evidence>
<evidence type="ECO:0000313" key="2">
    <source>
        <dbReference type="EMBL" id="CAF0946488.1"/>
    </source>
</evidence>
<proteinExistence type="predicted"/>
<dbReference type="Proteomes" id="UP000682733">
    <property type="component" value="Unassembled WGS sequence"/>
</dbReference>
<evidence type="ECO:0000256" key="1">
    <source>
        <dbReference type="SAM" id="MobiDB-lite"/>
    </source>
</evidence>
<dbReference type="EMBL" id="CAJNOQ010002233">
    <property type="protein sequence ID" value="CAF0946488.1"/>
    <property type="molecule type" value="Genomic_DNA"/>
</dbReference>
<keyword evidence="6" id="KW-1185">Reference proteome</keyword>
<dbReference type="Proteomes" id="UP000681722">
    <property type="component" value="Unassembled WGS sequence"/>
</dbReference>
<organism evidence="2 6">
    <name type="scientific">Didymodactylos carnosus</name>
    <dbReference type="NCBI Taxonomy" id="1234261"/>
    <lineage>
        <taxon>Eukaryota</taxon>
        <taxon>Metazoa</taxon>
        <taxon>Spiralia</taxon>
        <taxon>Gnathifera</taxon>
        <taxon>Rotifera</taxon>
        <taxon>Eurotatoria</taxon>
        <taxon>Bdelloidea</taxon>
        <taxon>Philodinida</taxon>
        <taxon>Philodinidae</taxon>
        <taxon>Didymodactylos</taxon>
    </lineage>
</organism>
<dbReference type="OrthoDB" id="10003703at2759"/>
<dbReference type="Proteomes" id="UP000677228">
    <property type="component" value="Unassembled WGS sequence"/>
</dbReference>
<evidence type="ECO:0000313" key="3">
    <source>
        <dbReference type="EMBL" id="CAF1214102.1"/>
    </source>
</evidence>
<evidence type="ECO:0000313" key="6">
    <source>
        <dbReference type="Proteomes" id="UP000663829"/>
    </source>
</evidence>
<dbReference type="EMBL" id="CAJOBC010002233">
    <property type="protein sequence ID" value="CAF3722622.1"/>
    <property type="molecule type" value="Genomic_DNA"/>
</dbReference>
<protein>
    <submittedName>
        <fullName evidence="2">Uncharacterized protein</fullName>
    </submittedName>
</protein>
<sequence length="136" mass="15568">MISSENKTVKLLSSSSSSSSKNYNLSRIKNNRRKQQSIMLCSPTVTITCQKLLYPESRQEIILPDLILDIVNEQKRQSSIQNVAEMLRKVGDELDDRLNKTSSSSSSSSFSIQIVQYESLILQYVIPFTRFLRLFL</sequence>
<dbReference type="EMBL" id="CAJOBA010036418">
    <property type="protein sequence ID" value="CAF4022747.1"/>
    <property type="molecule type" value="Genomic_DNA"/>
</dbReference>
<evidence type="ECO:0000313" key="5">
    <source>
        <dbReference type="EMBL" id="CAF4022747.1"/>
    </source>
</evidence>
<gene>
    <name evidence="2" type="ORF">GPM918_LOCUS11002</name>
    <name evidence="3" type="ORF">OVA965_LOCUS24598</name>
    <name evidence="4" type="ORF">SRO942_LOCUS11003</name>
    <name evidence="5" type="ORF">TMI583_LOCUS25315</name>
</gene>
<accession>A0A814CX00</accession>
<dbReference type="AlphaFoldDB" id="A0A814CX00"/>
<feature type="region of interest" description="Disordered" evidence="1">
    <location>
        <begin position="1"/>
        <end position="24"/>
    </location>
</feature>
<comment type="caution">
    <text evidence="2">The sequence shown here is derived from an EMBL/GenBank/DDBJ whole genome shotgun (WGS) entry which is preliminary data.</text>
</comment>
<dbReference type="EMBL" id="CAJNOK010014886">
    <property type="protein sequence ID" value="CAF1214102.1"/>
    <property type="molecule type" value="Genomic_DNA"/>
</dbReference>
<reference evidence="2" key="1">
    <citation type="submission" date="2021-02" db="EMBL/GenBank/DDBJ databases">
        <authorList>
            <person name="Nowell W R."/>
        </authorList>
    </citation>
    <scope>NUCLEOTIDE SEQUENCE</scope>
</reference>
<name>A0A814CX00_9BILA</name>
<dbReference type="Proteomes" id="UP000663829">
    <property type="component" value="Unassembled WGS sequence"/>
</dbReference>